<protein>
    <submittedName>
        <fullName evidence="1">Uncharacterized protein</fullName>
    </submittedName>
</protein>
<dbReference type="EMBL" id="UOFI01000139">
    <property type="protein sequence ID" value="VAW68845.1"/>
    <property type="molecule type" value="Genomic_DNA"/>
</dbReference>
<sequence>MSAVFYIKAGISPDEYNRHNQLFSRKGVNSQPAGLNFYESNWRSEEKACVKLDNAAYSFIIPNVLSTTGVQDIAFPERGIDTFRVNSGITADEFISHDQARILIMKMIQNFVMSGWKPYIEFYSDPRLSGQESYKYTILDGSYSPDPMYTPTLDEWMTTGSGHGWVLHAENVFMDVRFRRNSQHMEKKGQGVYLLSFKFKTLHANARDHFQEDEREQWLNLWVEKITQSRLMRYKLEVELIKQGYHINTQYIEPVIHPQDPVEPQGDRADAYRDFILQYNN</sequence>
<dbReference type="AlphaFoldDB" id="A0A3B0XK72"/>
<evidence type="ECO:0000313" key="1">
    <source>
        <dbReference type="EMBL" id="VAW68845.1"/>
    </source>
</evidence>
<name>A0A3B0XK72_9ZZZZ</name>
<reference evidence="1" key="1">
    <citation type="submission" date="2018-06" db="EMBL/GenBank/DDBJ databases">
        <authorList>
            <person name="Zhirakovskaya E."/>
        </authorList>
    </citation>
    <scope>NUCLEOTIDE SEQUENCE</scope>
</reference>
<proteinExistence type="predicted"/>
<organism evidence="1">
    <name type="scientific">hydrothermal vent metagenome</name>
    <dbReference type="NCBI Taxonomy" id="652676"/>
    <lineage>
        <taxon>unclassified sequences</taxon>
        <taxon>metagenomes</taxon>
        <taxon>ecological metagenomes</taxon>
    </lineage>
</organism>
<gene>
    <name evidence="1" type="ORF">MNBD_GAMMA09-1072</name>
</gene>
<accession>A0A3B0XK72</accession>